<comment type="similarity">
    <text evidence="4">Belongs to the cytochrome b5 family.</text>
</comment>
<evidence type="ECO:0000256" key="5">
    <source>
        <dbReference type="SAM" id="MobiDB-lite"/>
    </source>
</evidence>
<keyword evidence="6" id="KW-0472">Membrane</keyword>
<dbReference type="Pfam" id="PF09990">
    <property type="entry name" value="DUF2231"/>
    <property type="match status" value="1"/>
</dbReference>
<dbReference type="GO" id="GO:0046872">
    <property type="term" value="F:metal ion binding"/>
    <property type="evidence" value="ECO:0007669"/>
    <property type="project" value="UniProtKB-KW"/>
</dbReference>
<dbReference type="EMBL" id="CAEZSS010000107">
    <property type="protein sequence ID" value="CAB4547777.1"/>
    <property type="molecule type" value="Genomic_DNA"/>
</dbReference>
<keyword evidence="3" id="KW-0408">Iron</keyword>
<dbReference type="Pfam" id="PF00173">
    <property type="entry name" value="Cyt-b5"/>
    <property type="match status" value="1"/>
</dbReference>
<keyword evidence="1" id="KW-0349">Heme</keyword>
<dbReference type="AlphaFoldDB" id="A0A6J6C9Q9"/>
<feature type="transmembrane region" description="Helical" evidence="6">
    <location>
        <begin position="41"/>
        <end position="59"/>
    </location>
</feature>
<dbReference type="GO" id="GO:0020037">
    <property type="term" value="F:heme binding"/>
    <property type="evidence" value="ECO:0007669"/>
    <property type="project" value="InterPro"/>
</dbReference>
<keyword evidence="6" id="KW-0812">Transmembrane</keyword>
<name>A0A6J6C9Q9_9ZZZZ</name>
<accession>A0A6J6C9Q9</accession>
<reference evidence="8" key="1">
    <citation type="submission" date="2020-05" db="EMBL/GenBank/DDBJ databases">
        <authorList>
            <person name="Chiriac C."/>
            <person name="Salcher M."/>
            <person name="Ghai R."/>
            <person name="Kavagutti S V."/>
        </authorList>
    </citation>
    <scope>NUCLEOTIDE SEQUENCE</scope>
</reference>
<protein>
    <submittedName>
        <fullName evidence="8">Unannotated protein</fullName>
    </submittedName>
</protein>
<evidence type="ECO:0000256" key="1">
    <source>
        <dbReference type="ARBA" id="ARBA00022617"/>
    </source>
</evidence>
<feature type="domain" description="Cytochrome b5 heme-binding" evidence="7">
    <location>
        <begin position="181"/>
        <end position="258"/>
    </location>
</feature>
<dbReference type="InterPro" id="IPR036400">
    <property type="entry name" value="Cyt_B5-like_heme/steroid_sf"/>
</dbReference>
<dbReference type="PROSITE" id="PS00191">
    <property type="entry name" value="CYTOCHROME_B5_1"/>
    <property type="match status" value="1"/>
</dbReference>
<dbReference type="SUPFAM" id="SSF55856">
    <property type="entry name" value="Cytochrome b5-like heme/steroid binding domain"/>
    <property type="match status" value="1"/>
</dbReference>
<keyword evidence="2" id="KW-0479">Metal-binding</keyword>
<dbReference type="InterPro" id="IPR018506">
    <property type="entry name" value="Cyt_B5_heme-BS"/>
</dbReference>
<evidence type="ECO:0000256" key="4">
    <source>
        <dbReference type="ARBA" id="ARBA00038168"/>
    </source>
</evidence>
<feature type="transmembrane region" description="Helical" evidence="6">
    <location>
        <begin position="113"/>
        <end position="136"/>
    </location>
</feature>
<feature type="transmembrane region" description="Helical" evidence="6">
    <location>
        <begin position="83"/>
        <end position="101"/>
    </location>
</feature>
<dbReference type="InterPro" id="IPR001199">
    <property type="entry name" value="Cyt_B5-like_heme/steroid-bd"/>
</dbReference>
<evidence type="ECO:0000259" key="7">
    <source>
        <dbReference type="PROSITE" id="PS50255"/>
    </source>
</evidence>
<dbReference type="GO" id="GO:0016020">
    <property type="term" value="C:membrane"/>
    <property type="evidence" value="ECO:0007669"/>
    <property type="project" value="TreeGrafter"/>
</dbReference>
<dbReference type="Gene3D" id="3.10.120.10">
    <property type="entry name" value="Cytochrome b5-like heme/steroid binding domain"/>
    <property type="match status" value="1"/>
</dbReference>
<feature type="region of interest" description="Disordered" evidence="5">
    <location>
        <begin position="154"/>
        <end position="180"/>
    </location>
</feature>
<feature type="compositionally biased region" description="Acidic residues" evidence="5">
    <location>
        <begin position="281"/>
        <end position="291"/>
    </location>
</feature>
<sequence length="291" mass="30144">MDLIMQLPVHPLINHAVAVLVPVSALGAILLVVFAKLRSNYSLLLLITVISASISAFIAENSGQALANRVGSPGEHAIQGERLFKIVLVFTIIYVLWFAIHKKFIVIKGAQRVINTGLSASLVATAVASAALTFIVGHSGAAATWEDRIDATVTQPLAPDSPPADSSGNTPKTGKSPSAGKVNLVASEISKHSTAKDCWSIVNGNVYNLTTYVQSHPGGAGVIKNICGRDGSGAFKNQHGSSSKPNNVLSAFLLGSVGSQISSNISQSVITPPAAGAGNSEEGEEEEGDED</sequence>
<feature type="region of interest" description="Disordered" evidence="5">
    <location>
        <begin position="265"/>
        <end position="291"/>
    </location>
</feature>
<dbReference type="InterPro" id="IPR050668">
    <property type="entry name" value="Cytochrome_b5"/>
</dbReference>
<evidence type="ECO:0000313" key="8">
    <source>
        <dbReference type="EMBL" id="CAB4547777.1"/>
    </source>
</evidence>
<gene>
    <name evidence="8" type="ORF">UFOPK1505_00608</name>
</gene>
<dbReference type="InterPro" id="IPR019251">
    <property type="entry name" value="DUF2231_TM"/>
</dbReference>
<feature type="transmembrane region" description="Helical" evidence="6">
    <location>
        <begin position="12"/>
        <end position="34"/>
    </location>
</feature>
<organism evidence="8">
    <name type="scientific">freshwater metagenome</name>
    <dbReference type="NCBI Taxonomy" id="449393"/>
    <lineage>
        <taxon>unclassified sequences</taxon>
        <taxon>metagenomes</taxon>
        <taxon>ecological metagenomes</taxon>
    </lineage>
</organism>
<evidence type="ECO:0000256" key="6">
    <source>
        <dbReference type="SAM" id="Phobius"/>
    </source>
</evidence>
<keyword evidence="6" id="KW-1133">Transmembrane helix</keyword>
<proteinExistence type="inferred from homology"/>
<dbReference type="SMART" id="SM01117">
    <property type="entry name" value="Cyt-b5"/>
    <property type="match status" value="1"/>
</dbReference>
<dbReference type="PANTHER" id="PTHR19359">
    <property type="entry name" value="CYTOCHROME B5"/>
    <property type="match status" value="1"/>
</dbReference>
<evidence type="ECO:0000256" key="3">
    <source>
        <dbReference type="ARBA" id="ARBA00023004"/>
    </source>
</evidence>
<evidence type="ECO:0000256" key="2">
    <source>
        <dbReference type="ARBA" id="ARBA00022723"/>
    </source>
</evidence>
<dbReference type="PROSITE" id="PS50255">
    <property type="entry name" value="CYTOCHROME_B5_2"/>
    <property type="match status" value="1"/>
</dbReference>